<dbReference type="NCBIfam" id="TIGR00377">
    <property type="entry name" value="ant_ant_sig"/>
    <property type="match status" value="1"/>
</dbReference>
<dbReference type="PROSITE" id="PS50801">
    <property type="entry name" value="STAS"/>
    <property type="match status" value="1"/>
</dbReference>
<accession>A0A2W2EBP3</accession>
<gene>
    <name evidence="4" type="ORF">C1J01_10940</name>
</gene>
<comment type="similarity">
    <text evidence="1 2">Belongs to the anti-sigma-factor antagonist family.</text>
</comment>
<dbReference type="Gene3D" id="3.30.750.24">
    <property type="entry name" value="STAS domain"/>
    <property type="match status" value="1"/>
</dbReference>
<keyword evidence="5" id="KW-1185">Reference proteome</keyword>
<dbReference type="SUPFAM" id="SSF52091">
    <property type="entry name" value="SpoIIaa-like"/>
    <property type="match status" value="1"/>
</dbReference>
<name>A0A2W2EBP3_9ACTN</name>
<dbReference type="EMBL" id="POUD01000032">
    <property type="protein sequence ID" value="PZG19943.1"/>
    <property type="molecule type" value="Genomic_DNA"/>
</dbReference>
<dbReference type="PANTHER" id="PTHR33495:SF2">
    <property type="entry name" value="ANTI-SIGMA FACTOR ANTAGONIST TM_1081-RELATED"/>
    <property type="match status" value="1"/>
</dbReference>
<dbReference type="RefSeq" id="WP_111178826.1">
    <property type="nucleotide sequence ID" value="NZ_POUD01000032.1"/>
</dbReference>
<evidence type="ECO:0000313" key="4">
    <source>
        <dbReference type="EMBL" id="PZG19943.1"/>
    </source>
</evidence>
<dbReference type="InterPro" id="IPR002645">
    <property type="entry name" value="STAS_dom"/>
</dbReference>
<evidence type="ECO:0000259" key="3">
    <source>
        <dbReference type="PROSITE" id="PS50801"/>
    </source>
</evidence>
<dbReference type="Proteomes" id="UP000249304">
    <property type="component" value="Unassembled WGS sequence"/>
</dbReference>
<dbReference type="PROSITE" id="PS51257">
    <property type="entry name" value="PROKAR_LIPOPROTEIN"/>
    <property type="match status" value="1"/>
</dbReference>
<dbReference type="GO" id="GO:0043856">
    <property type="term" value="F:anti-sigma factor antagonist activity"/>
    <property type="evidence" value="ECO:0007669"/>
    <property type="project" value="InterPro"/>
</dbReference>
<comment type="caution">
    <text evidence="4">The sequence shown here is derived from an EMBL/GenBank/DDBJ whole genome shotgun (WGS) entry which is preliminary data.</text>
</comment>
<dbReference type="Pfam" id="PF01740">
    <property type="entry name" value="STAS"/>
    <property type="match status" value="1"/>
</dbReference>
<evidence type="ECO:0000256" key="1">
    <source>
        <dbReference type="ARBA" id="ARBA00009013"/>
    </source>
</evidence>
<dbReference type="OrthoDB" id="9793697at2"/>
<proteinExistence type="inferred from homology"/>
<dbReference type="PANTHER" id="PTHR33495">
    <property type="entry name" value="ANTI-SIGMA FACTOR ANTAGONIST TM_1081-RELATED-RELATED"/>
    <property type="match status" value="1"/>
</dbReference>
<evidence type="ECO:0000256" key="2">
    <source>
        <dbReference type="RuleBase" id="RU003749"/>
    </source>
</evidence>
<dbReference type="InterPro" id="IPR036513">
    <property type="entry name" value="STAS_dom_sf"/>
</dbReference>
<protein>
    <recommendedName>
        <fullName evidence="2">Anti-sigma factor antagonist</fullName>
    </recommendedName>
</protein>
<dbReference type="CDD" id="cd07043">
    <property type="entry name" value="STAS_anti-anti-sigma_factors"/>
    <property type="match status" value="1"/>
</dbReference>
<dbReference type="InterPro" id="IPR003658">
    <property type="entry name" value="Anti-sigma_ant"/>
</dbReference>
<reference evidence="4 5" key="1">
    <citation type="submission" date="2018-01" db="EMBL/GenBank/DDBJ databases">
        <title>Draft genome sequence of Nonomuraea sp. KC333.</title>
        <authorList>
            <person name="Sahin N."/>
            <person name="Saygin H."/>
            <person name="Ay H."/>
        </authorList>
    </citation>
    <scope>NUCLEOTIDE SEQUENCE [LARGE SCALE GENOMIC DNA]</scope>
    <source>
        <strain evidence="4 5">KC333</strain>
    </source>
</reference>
<dbReference type="AlphaFoldDB" id="A0A2W2EBP3"/>
<feature type="domain" description="STAS" evidence="3">
    <location>
        <begin position="114"/>
        <end position="207"/>
    </location>
</feature>
<evidence type="ECO:0000313" key="5">
    <source>
        <dbReference type="Proteomes" id="UP000249304"/>
    </source>
</evidence>
<sequence>MRNVQVERSPSFIVTPFAVTGSCLSRPATERIGRNRTDGENTITNRLSCIGLRSWRGRRTTPRRALPGLRSRVGVLLLRRAGEGESPWTKQTAPGSSSACRSACTTPSSWCATGELDYASSNDLHQQAKDAWQKTPSQGLVLDLGGVTFCDSTGVGVLVQLLKQGREQNSTLVLASIPPRLERLLSITGLRAAFRVEPSLERAIEALQEAPVRRRPVRRRPVRRRPVRRRPGTAI</sequence>
<organism evidence="4 5">
    <name type="scientific">Nonomuraea aridisoli</name>
    <dbReference type="NCBI Taxonomy" id="2070368"/>
    <lineage>
        <taxon>Bacteria</taxon>
        <taxon>Bacillati</taxon>
        <taxon>Actinomycetota</taxon>
        <taxon>Actinomycetes</taxon>
        <taxon>Streptosporangiales</taxon>
        <taxon>Streptosporangiaceae</taxon>
        <taxon>Nonomuraea</taxon>
    </lineage>
</organism>